<dbReference type="GO" id="GO:0006355">
    <property type="term" value="P:regulation of DNA-templated transcription"/>
    <property type="evidence" value="ECO:0007669"/>
    <property type="project" value="InterPro"/>
</dbReference>
<evidence type="ECO:0000256" key="1">
    <source>
        <dbReference type="ARBA" id="ARBA00023015"/>
    </source>
</evidence>
<evidence type="ECO:0000256" key="3">
    <source>
        <dbReference type="ARBA" id="ARBA00023163"/>
    </source>
</evidence>
<evidence type="ECO:0000256" key="4">
    <source>
        <dbReference type="ARBA" id="ARBA00023242"/>
    </source>
</evidence>
<dbReference type="Gene3D" id="2.170.150.80">
    <property type="entry name" value="NAC domain"/>
    <property type="match status" value="1"/>
</dbReference>
<dbReference type="AlphaFoldDB" id="A0A6A6KZ50"/>
<sequence length="525" mass="60360">MDARTSHFFQWVGSLCGEFIPLDGVTLATSRFDYARVLILTDSTEFINKIIQVDIDHVKFNIRATEEPCHELFSPPISNNERRLSLSESSDADVDSENNPIGASGKRNENSPIMEVTQPQSNASVTATRQPRTDPINDNNRKNFIDIDYFNSFPPGYRFRPLDGELVVHYLKNKIANQPLPPNKIMEVKLYEGVLAMWETEWYFFTPRDKRYPNGSRPKRDAGGGYWKATGGDKAVKYKGAVVGYRKALVFYMGKPPNGTKTNWIMHEYRVSDAPPRIKTSADDMRLDNVVLCKIYKRDAKDNLRSRLSNEEQSAELDDQTADVVRDVDKNSDPPAYTNALNDNKQIVSIPIQENPSAFYEDPPYVPINDHDHHQAMLEAANYQRAMFAAANYGSYRTYATGMAPPMPEPVQLHPTEDIQIQPTEDIVSKYLNENSYICSSMDLGTEDRQYQAHIRGLNAYDRHKKFLNDYGKEKSSNVKLPVKTDRDTLREGYRFIRTEEDDMDTSWEQRLVKRYYDKLFNEYP</sequence>
<dbReference type="PROSITE" id="PS51005">
    <property type="entry name" value="NAC"/>
    <property type="match status" value="1"/>
</dbReference>
<dbReference type="EMBL" id="JAAGAX010000013">
    <property type="protein sequence ID" value="KAF2293366.1"/>
    <property type="molecule type" value="Genomic_DNA"/>
</dbReference>
<evidence type="ECO:0000256" key="2">
    <source>
        <dbReference type="ARBA" id="ARBA00023125"/>
    </source>
</evidence>
<proteinExistence type="predicted"/>
<comment type="caution">
    <text evidence="7">The sequence shown here is derived from an EMBL/GenBank/DDBJ whole genome shotgun (WGS) entry which is preliminary data.</text>
</comment>
<accession>A0A6A6KZ50</accession>
<dbReference type="InterPro" id="IPR036093">
    <property type="entry name" value="NAC_dom_sf"/>
</dbReference>
<dbReference type="PANTHER" id="PTHR31719">
    <property type="entry name" value="NAC TRANSCRIPTION FACTOR 56"/>
    <property type="match status" value="1"/>
</dbReference>
<protein>
    <recommendedName>
        <fullName evidence="6">NAC domain-containing protein</fullName>
    </recommendedName>
</protein>
<dbReference type="PANTHER" id="PTHR31719:SF94">
    <property type="entry name" value="PROTEIN ATAF2"/>
    <property type="match status" value="1"/>
</dbReference>
<gene>
    <name evidence="7" type="ORF">GH714_001018</name>
</gene>
<feature type="region of interest" description="Disordered" evidence="5">
    <location>
        <begin position="73"/>
        <end position="140"/>
    </location>
</feature>
<keyword evidence="2" id="KW-0238">DNA-binding</keyword>
<dbReference type="InterPro" id="IPR003441">
    <property type="entry name" value="NAC-dom"/>
</dbReference>
<keyword evidence="4" id="KW-0539">Nucleus</keyword>
<dbReference type="Pfam" id="PF09725">
    <property type="entry name" value="Fra10Ac1"/>
    <property type="match status" value="1"/>
</dbReference>
<organism evidence="7 8">
    <name type="scientific">Hevea brasiliensis</name>
    <name type="common">Para rubber tree</name>
    <name type="synonym">Siphonia brasiliensis</name>
    <dbReference type="NCBI Taxonomy" id="3981"/>
    <lineage>
        <taxon>Eukaryota</taxon>
        <taxon>Viridiplantae</taxon>
        <taxon>Streptophyta</taxon>
        <taxon>Embryophyta</taxon>
        <taxon>Tracheophyta</taxon>
        <taxon>Spermatophyta</taxon>
        <taxon>Magnoliopsida</taxon>
        <taxon>eudicotyledons</taxon>
        <taxon>Gunneridae</taxon>
        <taxon>Pentapetalae</taxon>
        <taxon>rosids</taxon>
        <taxon>fabids</taxon>
        <taxon>Malpighiales</taxon>
        <taxon>Euphorbiaceae</taxon>
        <taxon>Crotonoideae</taxon>
        <taxon>Micrandreae</taxon>
        <taxon>Hevea</taxon>
    </lineage>
</organism>
<feature type="compositionally biased region" description="Polar residues" evidence="5">
    <location>
        <begin position="117"/>
        <end position="130"/>
    </location>
</feature>
<evidence type="ECO:0000256" key="5">
    <source>
        <dbReference type="SAM" id="MobiDB-lite"/>
    </source>
</evidence>
<dbReference type="GO" id="GO:0003677">
    <property type="term" value="F:DNA binding"/>
    <property type="evidence" value="ECO:0007669"/>
    <property type="project" value="UniProtKB-KW"/>
</dbReference>
<dbReference type="Pfam" id="PF02365">
    <property type="entry name" value="NAM"/>
    <property type="match status" value="1"/>
</dbReference>
<dbReference type="SUPFAM" id="SSF101941">
    <property type="entry name" value="NAC domain"/>
    <property type="match status" value="1"/>
</dbReference>
<name>A0A6A6KZ50_HEVBR</name>
<evidence type="ECO:0000313" key="7">
    <source>
        <dbReference type="EMBL" id="KAF2293366.1"/>
    </source>
</evidence>
<keyword evidence="1" id="KW-0805">Transcription regulation</keyword>
<feature type="domain" description="NAC" evidence="6">
    <location>
        <begin position="153"/>
        <end position="298"/>
    </location>
</feature>
<dbReference type="InterPro" id="IPR019129">
    <property type="entry name" value="Folate-sensitive_fs_Fra10Ac1"/>
</dbReference>
<reference evidence="7 8" key="1">
    <citation type="journal article" date="2020" name="Mol. Plant">
        <title>The Chromosome-Based Rubber Tree Genome Provides New Insights into Spurge Genome Evolution and Rubber Biosynthesis.</title>
        <authorList>
            <person name="Liu J."/>
            <person name="Shi C."/>
            <person name="Shi C.C."/>
            <person name="Li W."/>
            <person name="Zhang Q.J."/>
            <person name="Zhang Y."/>
            <person name="Li K."/>
            <person name="Lu H.F."/>
            <person name="Shi C."/>
            <person name="Zhu S.T."/>
            <person name="Xiao Z.Y."/>
            <person name="Nan H."/>
            <person name="Yue Y."/>
            <person name="Zhu X.G."/>
            <person name="Wu Y."/>
            <person name="Hong X.N."/>
            <person name="Fan G.Y."/>
            <person name="Tong Y."/>
            <person name="Zhang D."/>
            <person name="Mao C.L."/>
            <person name="Liu Y.L."/>
            <person name="Hao S.J."/>
            <person name="Liu W.Q."/>
            <person name="Lv M.Q."/>
            <person name="Zhang H.B."/>
            <person name="Liu Y."/>
            <person name="Hu-Tang G.R."/>
            <person name="Wang J.P."/>
            <person name="Wang J.H."/>
            <person name="Sun Y.H."/>
            <person name="Ni S.B."/>
            <person name="Chen W.B."/>
            <person name="Zhang X.C."/>
            <person name="Jiao Y.N."/>
            <person name="Eichler E.E."/>
            <person name="Li G.H."/>
            <person name="Liu X."/>
            <person name="Gao L.Z."/>
        </authorList>
    </citation>
    <scope>NUCLEOTIDE SEQUENCE [LARGE SCALE GENOMIC DNA]</scope>
    <source>
        <strain evidence="8">cv. GT1</strain>
        <tissue evidence="7">Leaf</tissue>
    </source>
</reference>
<evidence type="ECO:0000259" key="6">
    <source>
        <dbReference type="PROSITE" id="PS51005"/>
    </source>
</evidence>
<dbReference type="Proteomes" id="UP000467840">
    <property type="component" value="Chromosome 7"/>
</dbReference>
<evidence type="ECO:0000313" key="8">
    <source>
        <dbReference type="Proteomes" id="UP000467840"/>
    </source>
</evidence>
<keyword evidence="8" id="KW-1185">Reference proteome</keyword>
<keyword evidence="3" id="KW-0804">Transcription</keyword>